<dbReference type="EMBL" id="JAIKTS010000001">
    <property type="protein sequence ID" value="MCL7714032.1"/>
    <property type="molecule type" value="Genomic_DNA"/>
</dbReference>
<gene>
    <name evidence="7" type="ORF">K5L01_05085</name>
</gene>
<dbReference type="RefSeq" id="WP_250062508.1">
    <property type="nucleotide sequence ID" value="NZ_JAIKTS010000001.1"/>
</dbReference>
<feature type="transmembrane region" description="Helical" evidence="5">
    <location>
        <begin position="40"/>
        <end position="68"/>
    </location>
</feature>
<evidence type="ECO:0000256" key="1">
    <source>
        <dbReference type="ARBA" id="ARBA00022475"/>
    </source>
</evidence>
<dbReference type="InterPro" id="IPR010445">
    <property type="entry name" value="LapA_dom"/>
</dbReference>
<organism evidence="7 8">
    <name type="scientific">Stenotrophomonas mori</name>
    <dbReference type="NCBI Taxonomy" id="2871096"/>
    <lineage>
        <taxon>Bacteria</taxon>
        <taxon>Pseudomonadati</taxon>
        <taxon>Pseudomonadota</taxon>
        <taxon>Gammaproteobacteria</taxon>
        <taxon>Lysobacterales</taxon>
        <taxon>Lysobacteraceae</taxon>
        <taxon>Stenotrophomonas</taxon>
    </lineage>
</organism>
<evidence type="ECO:0000256" key="2">
    <source>
        <dbReference type="ARBA" id="ARBA00022692"/>
    </source>
</evidence>
<evidence type="ECO:0000259" key="6">
    <source>
        <dbReference type="Pfam" id="PF06305"/>
    </source>
</evidence>
<name>A0ABT0SFF2_9GAMM</name>
<evidence type="ECO:0000256" key="4">
    <source>
        <dbReference type="ARBA" id="ARBA00023136"/>
    </source>
</evidence>
<dbReference type="Proteomes" id="UP001431235">
    <property type="component" value="Unassembled WGS sequence"/>
</dbReference>
<evidence type="ECO:0000256" key="3">
    <source>
        <dbReference type="ARBA" id="ARBA00022989"/>
    </source>
</evidence>
<reference evidence="7 8" key="1">
    <citation type="submission" date="2021-08" db="EMBL/GenBank/DDBJ databases">
        <title>Novel members of of the genus Stenotrophomonas from differernt environment.</title>
        <authorList>
            <person name="Deng Y."/>
        </authorList>
    </citation>
    <scope>NUCLEOTIDE SEQUENCE [LARGE SCALE GENOMIC DNA]</scope>
    <source>
        <strain evidence="7 8">CPCC 101365</strain>
    </source>
</reference>
<evidence type="ECO:0000313" key="7">
    <source>
        <dbReference type="EMBL" id="MCL7714032.1"/>
    </source>
</evidence>
<keyword evidence="2 5" id="KW-0812">Transmembrane</keyword>
<evidence type="ECO:0000313" key="8">
    <source>
        <dbReference type="Proteomes" id="UP001431235"/>
    </source>
</evidence>
<sequence length="96" mass="9726">MKAVRLLFLLAVLVAGLVIGSLNSQPVDVSLAFWVLRTTSGVAIIVSLLAGALLGGALVVAGVVIPLYAKLRRANKAAAAGLEPPAPPSPSPFDGR</sequence>
<keyword evidence="3 5" id="KW-1133">Transmembrane helix</keyword>
<feature type="domain" description="Lipopolysaccharide assembly protein A" evidence="6">
    <location>
        <begin position="22"/>
        <end position="77"/>
    </location>
</feature>
<protein>
    <submittedName>
        <fullName evidence="7">Lipopolysaccharide assembly protein LapA domain-containing protein</fullName>
    </submittedName>
</protein>
<keyword evidence="1" id="KW-1003">Cell membrane</keyword>
<comment type="caution">
    <text evidence="7">The sequence shown here is derived from an EMBL/GenBank/DDBJ whole genome shotgun (WGS) entry which is preliminary data.</text>
</comment>
<accession>A0ABT0SFF2</accession>
<proteinExistence type="predicted"/>
<evidence type="ECO:0000256" key="5">
    <source>
        <dbReference type="SAM" id="Phobius"/>
    </source>
</evidence>
<dbReference type="Pfam" id="PF06305">
    <property type="entry name" value="LapA_dom"/>
    <property type="match status" value="1"/>
</dbReference>
<keyword evidence="8" id="KW-1185">Reference proteome</keyword>
<keyword evidence="4 5" id="KW-0472">Membrane</keyword>